<dbReference type="PANTHER" id="PTHR45943:SF1">
    <property type="entry name" value="E3 UBIQUITIN-PROTEIN LIGASE MYCBP2"/>
    <property type="match status" value="1"/>
</dbReference>
<protein>
    <submittedName>
        <fullName evidence="2">E3 ubiquitin-protein ligase HERC1</fullName>
    </submittedName>
</protein>
<feature type="non-terminal residue" evidence="2">
    <location>
        <position position="1"/>
    </location>
</feature>
<dbReference type="PANTHER" id="PTHR45943">
    <property type="entry name" value="E3 UBIQUITIN-PROTEIN LIGASE MYCBP2"/>
    <property type="match status" value="1"/>
</dbReference>
<dbReference type="GO" id="GO:0005634">
    <property type="term" value="C:nucleus"/>
    <property type="evidence" value="ECO:0007669"/>
    <property type="project" value="TreeGrafter"/>
</dbReference>
<keyword evidence="3" id="KW-1185">Reference proteome</keyword>
<dbReference type="GO" id="GO:0005886">
    <property type="term" value="C:plasma membrane"/>
    <property type="evidence" value="ECO:0007669"/>
    <property type="project" value="TreeGrafter"/>
</dbReference>
<name>A0A9W7T477_TRIRA</name>
<feature type="region of interest" description="Disordered" evidence="1">
    <location>
        <begin position="587"/>
        <end position="622"/>
    </location>
</feature>
<evidence type="ECO:0000313" key="3">
    <source>
        <dbReference type="Proteomes" id="UP001059041"/>
    </source>
</evidence>
<evidence type="ECO:0000256" key="1">
    <source>
        <dbReference type="SAM" id="MobiDB-lite"/>
    </source>
</evidence>
<sequence>MMSGSTSNESDDKCEVNRERGSIWADVGTSTDHLSGPAGLSDAQLNVLCTEVWPVMALIGGVDSGLRAGGICRHKPSGRRATLLGVLKEGSPLAKLQWEETDFTVSDTPLSSLEPCDVPQLDMSRCCGLKPSVLFDLILMTGILEEQEPPPGMSGTSGLPRNRISSEGGPRSELERRLDEDIARIMMDEDGMACSVDGERKEDTPDDAFRSLKQSNEECGGAPCPPILALQPRADFFALELRAIRISYLLLGALKSLAVILSCGKFSDLLLVPKSEAGANITSPDPARTSADGEENAELRSVLQFVVRSMVKWAVRPCPIKQAVALSDLERAQIIIFKGALSRLQEDGNKEHKDSAGNSSSQPVSKSSSSVSLYSNGSEGTAIFGQSASPSTNDLTASLLTALHADGLDNFNPFLPINLLQRMVLARFPTLAGLVHSPVLPPGLSLTSSASCEGFTEQQTSFLEPCGQTRTPVEQPQMFVPVRLLEMGFSMRHIYRAMEAAGVTGEVDSRTIEVLASWMLEHPLTEEQQVGEGSSAGGATDTPSSEGPETLQCPESPAPLTLQDSREPNESLLAGLDLVERENFLDVHLTRNRPPPARRQRSGVSQRTSFRRADSPSPSPVPMLYRQEVGVSEWPERADTHPFAAEEESELGYMDDPYHEEPYEELLTPEFISSERDTLWMVEGREEHPEAHEMVECELCSTLTLQFNNHMKRHHPGCGQSAGRRGYRSNGAYVDGWFGGECGSGSPYYLLCNACRERYLASNLGMMSSKQDRARGLVSDLIGQLDGTSD</sequence>
<dbReference type="Proteomes" id="UP001059041">
    <property type="component" value="Unassembled WGS sequence"/>
</dbReference>
<feature type="region of interest" description="Disordered" evidence="1">
    <location>
        <begin position="347"/>
        <end position="373"/>
    </location>
</feature>
<feature type="region of interest" description="Disordered" evidence="1">
    <location>
        <begin position="146"/>
        <end position="174"/>
    </location>
</feature>
<feature type="compositionally biased region" description="Polar residues" evidence="1">
    <location>
        <begin position="154"/>
        <end position="165"/>
    </location>
</feature>
<dbReference type="GO" id="GO:0008582">
    <property type="term" value="P:regulation of synaptic assembly at neuromuscular junction"/>
    <property type="evidence" value="ECO:0007669"/>
    <property type="project" value="TreeGrafter"/>
</dbReference>
<accession>A0A9W7T477</accession>
<dbReference type="AlphaFoldDB" id="A0A9W7T477"/>
<feature type="compositionally biased region" description="Low complexity" evidence="1">
    <location>
        <begin position="359"/>
        <end position="373"/>
    </location>
</feature>
<evidence type="ECO:0000313" key="2">
    <source>
        <dbReference type="EMBL" id="KAI7789321.1"/>
    </source>
</evidence>
<dbReference type="EMBL" id="JAFHDT010000598">
    <property type="protein sequence ID" value="KAI7789321.1"/>
    <property type="molecule type" value="Genomic_DNA"/>
</dbReference>
<reference evidence="2" key="1">
    <citation type="submission" date="2021-02" db="EMBL/GenBank/DDBJ databases">
        <title>Comparative genomics reveals that relaxation of natural selection precedes convergent phenotypic evolution of cavefish.</title>
        <authorList>
            <person name="Peng Z."/>
        </authorList>
    </citation>
    <scope>NUCLEOTIDE SEQUENCE</scope>
    <source>
        <tissue evidence="2">Muscle</tissue>
    </source>
</reference>
<proteinExistence type="predicted"/>
<dbReference type="GO" id="GO:0007411">
    <property type="term" value="P:axon guidance"/>
    <property type="evidence" value="ECO:0007669"/>
    <property type="project" value="TreeGrafter"/>
</dbReference>
<dbReference type="CDD" id="cd14401">
    <property type="entry name" value="UBA_HERC1"/>
    <property type="match status" value="1"/>
</dbReference>
<comment type="caution">
    <text evidence="2">The sequence shown here is derived from an EMBL/GenBank/DDBJ whole genome shotgun (WGS) entry which is preliminary data.</text>
</comment>
<feature type="region of interest" description="Disordered" evidence="1">
    <location>
        <begin position="527"/>
        <end position="567"/>
    </location>
</feature>
<gene>
    <name evidence="2" type="ORF">IRJ41_012604</name>
</gene>
<dbReference type="GO" id="GO:0061630">
    <property type="term" value="F:ubiquitin protein ligase activity"/>
    <property type="evidence" value="ECO:0007669"/>
    <property type="project" value="TreeGrafter"/>
</dbReference>
<organism evidence="2 3">
    <name type="scientific">Triplophysa rosa</name>
    <name type="common">Cave loach</name>
    <dbReference type="NCBI Taxonomy" id="992332"/>
    <lineage>
        <taxon>Eukaryota</taxon>
        <taxon>Metazoa</taxon>
        <taxon>Chordata</taxon>
        <taxon>Craniata</taxon>
        <taxon>Vertebrata</taxon>
        <taxon>Euteleostomi</taxon>
        <taxon>Actinopterygii</taxon>
        <taxon>Neopterygii</taxon>
        <taxon>Teleostei</taxon>
        <taxon>Ostariophysi</taxon>
        <taxon>Cypriniformes</taxon>
        <taxon>Nemacheilidae</taxon>
        <taxon>Triplophysa</taxon>
    </lineage>
</organism>